<evidence type="ECO:0000259" key="4">
    <source>
        <dbReference type="SMART" id="SM01360"/>
    </source>
</evidence>
<dbReference type="Gene3D" id="2.60.40.1930">
    <property type="match status" value="2"/>
</dbReference>
<dbReference type="InterPro" id="IPR011625">
    <property type="entry name" value="A2M_N_BRD"/>
</dbReference>
<name>A0A9X2JIZ4_9BACT</name>
<feature type="domain" description="Alpha-2-macroglobulin" evidence="4">
    <location>
        <begin position="1284"/>
        <end position="1374"/>
    </location>
</feature>
<dbReference type="InterPro" id="IPR013783">
    <property type="entry name" value="Ig-like_fold"/>
</dbReference>
<dbReference type="SMART" id="SM01359">
    <property type="entry name" value="A2M_N_2"/>
    <property type="match status" value="1"/>
</dbReference>
<dbReference type="GO" id="GO:0005615">
    <property type="term" value="C:extracellular space"/>
    <property type="evidence" value="ECO:0007669"/>
    <property type="project" value="InterPro"/>
</dbReference>
<dbReference type="Proteomes" id="UP001155241">
    <property type="component" value="Unassembled WGS sequence"/>
</dbReference>
<dbReference type="InterPro" id="IPR001599">
    <property type="entry name" value="Macroglobln_a2"/>
</dbReference>
<sequence length="2060" mass="230824">MLLAFPLLAIAAYAAQPAGSPPTQAQAKQTMDDGNFKEALEAYTARLKSPNTPSKEVQKDLHLAVECLRRLNRYAEFDTLVEATIEAHPHQWRVLWSAGNQYLDAQHFGYLISGEFQRGQHRGGGKVVNSEQRDRVRSLQLLRKALTLADADPQAPDDQKTQLCSRLADAVMYGRKHQNSWELQLLSDLEMLPDYEEGWQRGGTQAAPVTADNKPVYYELPASWEAAKNDGERWRWSLAHMVEIDSATKWLELTTRADFLHGQFGVVTLRGAIAPLLARGERDGLEQQASIYSLHTLKENETIARLATGIQRFELPDDQNFILLYKQALQVANQSESKGRAHSTATTLAHWFADRRQFPRSAEYWRQALEYAEDKDTQERDQQMLDQIEKPWGQFETAKLQPAGKGATFEFRYRNGKSVEFTAQAIKVAELLADLKAYLKSNPRELDWQKLDISRIGYRLVNEKQEEYVGEEVAKWTVELEPRDGHFDSHTTITSPLQKAGAYLVTARLADGNTTNIVLWVADTAIVKKNLSSDTMYYVADAATGKPIAKANLEMFGYKFERSKPNEMRVDTQQFAELTDADGLAIAPVKDGDDNRRYNWLATATTPEGRLAFLGFYNVWRANPQSNELDRVHAFAITDRPVYRPGQKVQYKIWVERAKYDSPMESEYAHKTFQLEVYDPKGEKIDSKQVTANAFGGVAGELELPAGATLGQYHLQLVNYGGGSFRVEEYKKPEYEVIVDAPEEPLALGDAFEAVVSARYYFGEPVREGTIKYTVTRTNRNQQWFPVGPWDWLYGRGYWWFGYDYTWYPGWNRWGCWAPHPWWRERAQQPPEVVAEGESPLDAEGKLKIEIDTQLAKELHPDQDHEYNIEAQVVDRSRRTIVGTGDVLVARKPFDVYVWTDRGYYRTGETIKANFQAHRPDGKPVAGNGVVRLLQIAYDASGKPTETEVRKWELATSDEGTAELQIKASEPGQYRLSYKVISGEKTIEGAYLLTIVGPNFDGSDFHFADLELVPNQRHYEPGEKLQLQINANRRGSVVLLFVRPENGTYYKPQIVRLTGKSTIVPIDIHPGDMPNFFVEAQTVSNGQVHTVAKQIVVPPAKRIVNVEVAPSSPAYQPGQDAQVKIRLTDEAGQPVVGDTVLTVYDEALEYISGGSNVGDIRKAFWGWKRHHHPRTEDNLSRYTQGITPPGQIAMQQLGRFGDLTLGASTAGNEMAGLGGSRGLVTLSRSDAAPMAAPPMAMEAAADKSVDAFVDEDRSQMDSPAQGQPSESGVTPTVRKEFADTAYWAASVETDSSGLAEVTFPMPENLSKWKFGVWSMGHGTRVGDGSASAVTRKNLLVRLQTPRFLVERDEVVISANVHNYLPSDKRVKVRLELDGDYLSASRNLEMQIEVPAGGEQRVDWRLKAEHEGTAVLRALAITDEESDAMQVEIPIKVHGIEKLIPHSGVLASGAAKQAFEIVVPEQRRVGDTRLEVQFSPTLAGAMVDALPYLINYPYGCTEQTLNRFLPAVITQQTLRQMGVDLKAIREKQTNLNPQELGDAGERAEQWKRYKANPVFDEAELDKVVKAGVNRLTEMQLSDGGWGWFSGFGEYSSAHTTCTVVRGLLVARQNDVALVPGTLEKGIQWLVNYQEGELAKLANADQDGNRLDDAKPYKAHADNLDALVFLVLTDARRADVGQATDAAMAKMRGYLYKDRLKLAVYSQATFGLALQYEVDMNIDGADTMRNMLVRNLSQYVVIDDENQTAYLNLPAGFWWYWYGSEYEAHAFYLKLLVATDPKSDVAAGLVKYLLNNRKHATYWNSTRDTALVVEAMGDYLNATGEGKSEMTVEVWLNGQRQKTVEITPEVLFSFDNRFVVEGGDIEAGRHTLEIRKTGEGRLYYNAYLSLFSLEDDIKAAGLELKVARKYFKLTPVDATANVAGGRGQAVSQKVEKYERTEIPNLGVVDSGDLVEIELTVESKNDYEYVILEDLKAAGFEPVEVRSGYNGNELGAYMELRDDCVSLFVRQLARGTHSVSYRMRAETPGKFSALPTKAYAMYAPELKGNSNELKVRVVDKEQE</sequence>
<dbReference type="InterPro" id="IPR041246">
    <property type="entry name" value="Bact_MG10"/>
</dbReference>
<dbReference type="Pfam" id="PF07678">
    <property type="entry name" value="TED_complement"/>
    <property type="match status" value="1"/>
</dbReference>
<evidence type="ECO:0000256" key="1">
    <source>
        <dbReference type="ARBA" id="ARBA00010556"/>
    </source>
</evidence>
<gene>
    <name evidence="5" type="ORF">NG895_11140</name>
</gene>
<feature type="region of interest" description="Disordered" evidence="2">
    <location>
        <begin position="1255"/>
        <end position="1275"/>
    </location>
</feature>
<evidence type="ECO:0000313" key="6">
    <source>
        <dbReference type="Proteomes" id="UP001155241"/>
    </source>
</evidence>
<dbReference type="EMBL" id="JAMXLR010000036">
    <property type="protein sequence ID" value="MCO6044459.1"/>
    <property type="molecule type" value="Genomic_DNA"/>
</dbReference>
<dbReference type="Gene3D" id="2.60.40.10">
    <property type="entry name" value="Immunoglobulins"/>
    <property type="match status" value="1"/>
</dbReference>
<dbReference type="PANTHER" id="PTHR40094:SF1">
    <property type="entry name" value="UBIQUITIN DOMAIN-CONTAINING PROTEIN"/>
    <property type="match status" value="1"/>
</dbReference>
<dbReference type="Pfam" id="PF07703">
    <property type="entry name" value="A2M_BRD"/>
    <property type="match status" value="1"/>
</dbReference>
<dbReference type="Gene3D" id="1.50.10.20">
    <property type="match status" value="1"/>
</dbReference>
<dbReference type="PANTHER" id="PTHR40094">
    <property type="entry name" value="ALPHA-2-MACROGLOBULIN HOMOLOG"/>
    <property type="match status" value="1"/>
</dbReference>
<dbReference type="SMART" id="SM01360">
    <property type="entry name" value="A2M"/>
    <property type="match status" value="1"/>
</dbReference>
<protein>
    <submittedName>
        <fullName evidence="5">MG2 domain-containing protein</fullName>
    </submittedName>
</protein>
<dbReference type="InterPro" id="IPR002890">
    <property type="entry name" value="MG2"/>
</dbReference>
<evidence type="ECO:0000259" key="3">
    <source>
        <dbReference type="SMART" id="SM01359"/>
    </source>
</evidence>
<comment type="similarity">
    <text evidence="1">Belongs to the protease inhibitor I39 (alpha-2-macroglobulin) family. Bacterial alpha-2-macroglobulin subfamily.</text>
</comment>
<feature type="domain" description="Alpha-2-macroglobulin bait region" evidence="3">
    <location>
        <begin position="1010"/>
        <end position="1151"/>
    </location>
</feature>
<organism evidence="5 6">
    <name type="scientific">Aeoliella straminimaris</name>
    <dbReference type="NCBI Taxonomy" id="2954799"/>
    <lineage>
        <taxon>Bacteria</taxon>
        <taxon>Pseudomonadati</taxon>
        <taxon>Planctomycetota</taxon>
        <taxon>Planctomycetia</taxon>
        <taxon>Pirellulales</taxon>
        <taxon>Lacipirellulaceae</taxon>
        <taxon>Aeoliella</taxon>
    </lineage>
</organism>
<feature type="compositionally biased region" description="Polar residues" evidence="2">
    <location>
        <begin position="1260"/>
        <end position="1274"/>
    </location>
</feature>
<keyword evidence="6" id="KW-1185">Reference proteome</keyword>
<dbReference type="Pfam" id="PF00207">
    <property type="entry name" value="A2M"/>
    <property type="match status" value="1"/>
</dbReference>
<evidence type="ECO:0000313" key="5">
    <source>
        <dbReference type="EMBL" id="MCO6044459.1"/>
    </source>
</evidence>
<comment type="caution">
    <text evidence="5">The sequence shown here is derived from an EMBL/GenBank/DDBJ whole genome shotgun (WGS) entry which is preliminary data.</text>
</comment>
<proteinExistence type="inferred from homology"/>
<dbReference type="RefSeq" id="WP_252852561.1">
    <property type="nucleotide sequence ID" value="NZ_JAMXLR010000036.1"/>
</dbReference>
<dbReference type="Pfam" id="PF17973">
    <property type="entry name" value="bMG10"/>
    <property type="match status" value="1"/>
</dbReference>
<evidence type="ECO:0000256" key="2">
    <source>
        <dbReference type="SAM" id="MobiDB-lite"/>
    </source>
</evidence>
<dbReference type="GO" id="GO:0004866">
    <property type="term" value="F:endopeptidase inhibitor activity"/>
    <property type="evidence" value="ECO:0007669"/>
    <property type="project" value="InterPro"/>
</dbReference>
<dbReference type="SMART" id="SM01419">
    <property type="entry name" value="Thiol-ester_cl"/>
    <property type="match status" value="1"/>
</dbReference>
<reference evidence="5" key="1">
    <citation type="submission" date="2022-06" db="EMBL/GenBank/DDBJ databases">
        <title>Aeoliella straminimaris, a novel planctomycete from sediments.</title>
        <authorList>
            <person name="Vitorino I.R."/>
            <person name="Lage O.M."/>
        </authorList>
    </citation>
    <scope>NUCLEOTIDE SEQUENCE</scope>
    <source>
        <strain evidence="5">ICT_H6.2</strain>
    </source>
</reference>
<dbReference type="InterPro" id="IPR011626">
    <property type="entry name" value="Alpha-macroglobulin_TED"/>
</dbReference>
<dbReference type="InterPro" id="IPR047565">
    <property type="entry name" value="Alpha-macroglob_thiol-ester_cl"/>
</dbReference>
<dbReference type="Pfam" id="PF01835">
    <property type="entry name" value="MG2"/>
    <property type="match status" value="1"/>
</dbReference>
<dbReference type="SUPFAM" id="SSF48239">
    <property type="entry name" value="Terpenoid cyclases/Protein prenyltransferases"/>
    <property type="match status" value="1"/>
</dbReference>
<dbReference type="InterPro" id="IPR008930">
    <property type="entry name" value="Terpenoid_cyclase/PrenylTrfase"/>
</dbReference>
<accession>A0A9X2JIZ4</accession>
<dbReference type="InterPro" id="IPR051802">
    <property type="entry name" value="YfhM-like"/>
</dbReference>